<evidence type="ECO:0000313" key="8">
    <source>
        <dbReference type="EMBL" id="CAG8949735.1"/>
    </source>
</evidence>
<organism evidence="8 9">
    <name type="scientific">Hymenoscyphus fraxineus</name>
    <dbReference type="NCBI Taxonomy" id="746836"/>
    <lineage>
        <taxon>Eukaryota</taxon>
        <taxon>Fungi</taxon>
        <taxon>Dikarya</taxon>
        <taxon>Ascomycota</taxon>
        <taxon>Pezizomycotina</taxon>
        <taxon>Leotiomycetes</taxon>
        <taxon>Helotiales</taxon>
        <taxon>Helotiaceae</taxon>
        <taxon>Hymenoscyphus</taxon>
    </lineage>
</organism>
<evidence type="ECO:0000259" key="7">
    <source>
        <dbReference type="PROSITE" id="PS50850"/>
    </source>
</evidence>
<accession>A0A9N9KL64</accession>
<feature type="transmembrane region" description="Helical" evidence="6">
    <location>
        <begin position="474"/>
        <end position="492"/>
    </location>
</feature>
<dbReference type="AlphaFoldDB" id="A0A9N9KL64"/>
<name>A0A9N9KL64_9HELO</name>
<keyword evidence="9" id="KW-1185">Reference proteome</keyword>
<feature type="transmembrane region" description="Helical" evidence="6">
    <location>
        <begin position="225"/>
        <end position="246"/>
    </location>
</feature>
<dbReference type="Proteomes" id="UP000696280">
    <property type="component" value="Unassembled WGS sequence"/>
</dbReference>
<dbReference type="PROSITE" id="PS50850">
    <property type="entry name" value="MFS"/>
    <property type="match status" value="1"/>
</dbReference>
<evidence type="ECO:0000256" key="3">
    <source>
        <dbReference type="ARBA" id="ARBA00022989"/>
    </source>
</evidence>
<sequence length="545" mass="60519">MAFGILDDNKMELVPGTAFMNDQSDVPSELEQIPRNYLKHGTGRLSHVILVPQPTDSPNDPLNWPLWKKDSILLIVGLSAAVVGAFGPMLSPGFVQISHELDISINTLSQATAWLILTLGISLFFISPIAKTFGRRPVFIIAISIMFATSVWCAFSKNYDSFLASRIVSALGMAPYEVIVANTVGDLYFVHQRATRMAVWNLFLLCGIAGGSLISGYIIEDIGWKWTFGICAIFFGVFFFLVIFWVPETAYIRPPLAERFSDIQTIKSEGEKQEQDIASKDGLSTPQPSTLEGSKDSYLKTLRFATGKRYSDAPFLKIFLRPAIVFFYPGVIWAFLIYGVTLTWIVVFSVVNASIFTEAPYSFSVSQVGLISLSPFILTIVGQLISGPLNDYLCLYLTKKNHGIYEPEFRLVLMVPVLLLGVVGFFGFGASVHYQTHWIGPVLCFGFANMALAFASGCCFGYVIDSYENVSEEAFVAINARNILTFGLTYFVNDWLEKDGVLAVFNVLGSAFVAVTALTIPLWVFGKRLRSRVARNAWLDRFMKN</sequence>
<dbReference type="InterPro" id="IPR036259">
    <property type="entry name" value="MFS_trans_sf"/>
</dbReference>
<gene>
    <name evidence="8" type="ORF">HYFRA_00004054</name>
</gene>
<evidence type="ECO:0000256" key="2">
    <source>
        <dbReference type="ARBA" id="ARBA00022692"/>
    </source>
</evidence>
<feature type="transmembrane region" description="Helical" evidence="6">
    <location>
        <begin position="72"/>
        <end position="91"/>
    </location>
</feature>
<feature type="region of interest" description="Disordered" evidence="5">
    <location>
        <begin position="270"/>
        <end position="294"/>
    </location>
</feature>
<feature type="transmembrane region" description="Helical" evidence="6">
    <location>
        <begin position="411"/>
        <end position="432"/>
    </location>
</feature>
<feature type="compositionally biased region" description="Polar residues" evidence="5">
    <location>
        <begin position="282"/>
        <end position="292"/>
    </location>
</feature>
<feature type="transmembrane region" description="Helical" evidence="6">
    <location>
        <begin position="111"/>
        <end position="130"/>
    </location>
</feature>
<evidence type="ECO:0000256" key="5">
    <source>
        <dbReference type="SAM" id="MobiDB-lite"/>
    </source>
</evidence>
<comment type="subcellular location">
    <subcellularLocation>
        <location evidence="1">Membrane</location>
        <topology evidence="1">Multi-pass membrane protein</topology>
    </subcellularLocation>
</comment>
<comment type="caution">
    <text evidence="8">The sequence shown here is derived from an EMBL/GenBank/DDBJ whole genome shotgun (WGS) entry which is preliminary data.</text>
</comment>
<evidence type="ECO:0000256" key="6">
    <source>
        <dbReference type="SAM" id="Phobius"/>
    </source>
</evidence>
<dbReference type="Pfam" id="PF07690">
    <property type="entry name" value="MFS_1"/>
    <property type="match status" value="1"/>
</dbReference>
<dbReference type="GO" id="GO:0005886">
    <property type="term" value="C:plasma membrane"/>
    <property type="evidence" value="ECO:0007669"/>
    <property type="project" value="TreeGrafter"/>
</dbReference>
<dbReference type="SUPFAM" id="SSF103473">
    <property type="entry name" value="MFS general substrate transporter"/>
    <property type="match status" value="1"/>
</dbReference>
<feature type="compositionally biased region" description="Basic and acidic residues" evidence="5">
    <location>
        <begin position="270"/>
        <end position="279"/>
    </location>
</feature>
<protein>
    <recommendedName>
        <fullName evidence="7">Major facilitator superfamily (MFS) profile domain-containing protein</fullName>
    </recommendedName>
</protein>
<feature type="transmembrane region" description="Helical" evidence="6">
    <location>
        <begin position="504"/>
        <end position="525"/>
    </location>
</feature>
<dbReference type="GO" id="GO:0022857">
    <property type="term" value="F:transmembrane transporter activity"/>
    <property type="evidence" value="ECO:0007669"/>
    <property type="project" value="InterPro"/>
</dbReference>
<feature type="transmembrane region" description="Helical" evidence="6">
    <location>
        <begin position="438"/>
        <end position="462"/>
    </location>
</feature>
<evidence type="ECO:0000256" key="4">
    <source>
        <dbReference type="ARBA" id="ARBA00023136"/>
    </source>
</evidence>
<dbReference type="PANTHER" id="PTHR23502:SF4">
    <property type="entry name" value="MAJOR FACILITATOR SUPERFAMILY (MFS) PROFILE DOMAIN-CONTAINING PROTEIN-RELATED"/>
    <property type="match status" value="1"/>
</dbReference>
<feature type="domain" description="Major facilitator superfamily (MFS) profile" evidence="7">
    <location>
        <begin position="72"/>
        <end position="545"/>
    </location>
</feature>
<dbReference type="Gene3D" id="1.20.1250.20">
    <property type="entry name" value="MFS general substrate transporter like domains"/>
    <property type="match status" value="1"/>
</dbReference>
<dbReference type="InterPro" id="IPR011701">
    <property type="entry name" value="MFS"/>
</dbReference>
<dbReference type="InterPro" id="IPR020846">
    <property type="entry name" value="MFS_dom"/>
</dbReference>
<dbReference type="OrthoDB" id="2585655at2759"/>
<evidence type="ECO:0000256" key="1">
    <source>
        <dbReference type="ARBA" id="ARBA00004141"/>
    </source>
</evidence>
<evidence type="ECO:0000313" key="9">
    <source>
        <dbReference type="Proteomes" id="UP000696280"/>
    </source>
</evidence>
<feature type="transmembrane region" description="Helical" evidence="6">
    <location>
        <begin position="197"/>
        <end position="219"/>
    </location>
</feature>
<feature type="transmembrane region" description="Helical" evidence="6">
    <location>
        <begin position="167"/>
        <end position="190"/>
    </location>
</feature>
<feature type="transmembrane region" description="Helical" evidence="6">
    <location>
        <begin position="368"/>
        <end position="390"/>
    </location>
</feature>
<proteinExistence type="predicted"/>
<feature type="transmembrane region" description="Helical" evidence="6">
    <location>
        <begin position="137"/>
        <end position="155"/>
    </location>
</feature>
<dbReference type="PANTHER" id="PTHR23502">
    <property type="entry name" value="MAJOR FACILITATOR SUPERFAMILY"/>
    <property type="match status" value="1"/>
</dbReference>
<keyword evidence="3 6" id="KW-1133">Transmembrane helix</keyword>
<dbReference type="EMBL" id="CAJVRL010000025">
    <property type="protein sequence ID" value="CAG8949735.1"/>
    <property type="molecule type" value="Genomic_DNA"/>
</dbReference>
<keyword evidence="2 6" id="KW-0812">Transmembrane</keyword>
<feature type="transmembrane region" description="Helical" evidence="6">
    <location>
        <begin position="325"/>
        <end position="348"/>
    </location>
</feature>
<keyword evidence="4 6" id="KW-0472">Membrane</keyword>
<reference evidence="8" key="1">
    <citation type="submission" date="2021-07" db="EMBL/GenBank/DDBJ databases">
        <authorList>
            <person name="Durling M."/>
        </authorList>
    </citation>
    <scope>NUCLEOTIDE SEQUENCE</scope>
</reference>